<dbReference type="GO" id="GO:0008195">
    <property type="term" value="F:phosphatidate phosphatase activity"/>
    <property type="evidence" value="ECO:0007669"/>
    <property type="project" value="InterPro"/>
</dbReference>
<dbReference type="InterPro" id="IPR019236">
    <property type="entry name" value="APP1_cat"/>
</dbReference>
<accession>A0A0D1W4U9</accession>
<dbReference type="Proteomes" id="UP000053599">
    <property type="component" value="Unassembled WGS sequence"/>
</dbReference>
<protein>
    <recommendedName>
        <fullName evidence="3">Phosphatidate phosphatase APP1 catalytic domain-containing protein</fullName>
    </recommendedName>
</protein>
<keyword evidence="2" id="KW-0732">Signal</keyword>
<feature type="compositionally biased region" description="Gly residues" evidence="1">
    <location>
        <begin position="207"/>
        <end position="217"/>
    </location>
</feature>
<feature type="signal peptide" evidence="2">
    <location>
        <begin position="1"/>
        <end position="18"/>
    </location>
</feature>
<dbReference type="STRING" id="1016849.A0A0D1W4U9"/>
<feature type="region of interest" description="Disordered" evidence="1">
    <location>
        <begin position="199"/>
        <end position="223"/>
    </location>
</feature>
<evidence type="ECO:0000256" key="1">
    <source>
        <dbReference type="SAM" id="MobiDB-lite"/>
    </source>
</evidence>
<dbReference type="AlphaFoldDB" id="A0A0D1W4U9"/>
<name>A0A0D1W4U9_9EURO</name>
<dbReference type="EMBL" id="KN846952">
    <property type="protein sequence ID" value="KIV83715.1"/>
    <property type="molecule type" value="Genomic_DNA"/>
</dbReference>
<dbReference type="OrthoDB" id="414243at2759"/>
<evidence type="ECO:0000256" key="2">
    <source>
        <dbReference type="SAM" id="SignalP"/>
    </source>
</evidence>
<reference evidence="4 5" key="1">
    <citation type="submission" date="2015-01" db="EMBL/GenBank/DDBJ databases">
        <title>The Genome Sequence of Exophiala sideris CBS121828.</title>
        <authorList>
            <consortium name="The Broad Institute Genomics Platform"/>
            <person name="Cuomo C."/>
            <person name="de Hoog S."/>
            <person name="Gorbushina A."/>
            <person name="Stielow B."/>
            <person name="Teixiera M."/>
            <person name="Abouelleil A."/>
            <person name="Chapman S.B."/>
            <person name="Priest M."/>
            <person name="Young S.K."/>
            <person name="Wortman J."/>
            <person name="Nusbaum C."/>
            <person name="Birren B."/>
        </authorList>
    </citation>
    <scope>NUCLEOTIDE SEQUENCE [LARGE SCALE GENOMIC DNA]</scope>
    <source>
        <strain evidence="4 5">CBS 121828</strain>
    </source>
</reference>
<dbReference type="Pfam" id="PF09949">
    <property type="entry name" value="APP1_cat"/>
    <property type="match status" value="1"/>
</dbReference>
<evidence type="ECO:0000313" key="5">
    <source>
        <dbReference type="Proteomes" id="UP000053599"/>
    </source>
</evidence>
<gene>
    <name evidence="4" type="ORF">PV11_05714</name>
</gene>
<dbReference type="PANTHER" id="PTHR28208">
    <property type="entry name" value="PHOSPHATIDATE PHOSPHATASE APP1"/>
    <property type="match status" value="1"/>
</dbReference>
<dbReference type="HOGENOM" id="CLU_024935_0_0_1"/>
<dbReference type="GO" id="GO:0030479">
    <property type="term" value="C:actin cortical patch"/>
    <property type="evidence" value="ECO:0007669"/>
    <property type="project" value="TreeGrafter"/>
</dbReference>
<evidence type="ECO:0000259" key="3">
    <source>
        <dbReference type="Pfam" id="PF09949"/>
    </source>
</evidence>
<dbReference type="PANTHER" id="PTHR28208:SF2">
    <property type="entry name" value="PHOSPHATIDATE PHOSPHATASE APP1 CATALYTIC DOMAIN-CONTAINING PROTEIN"/>
    <property type="match status" value="1"/>
</dbReference>
<proteinExistence type="predicted"/>
<organism evidence="4 5">
    <name type="scientific">Exophiala sideris</name>
    <dbReference type="NCBI Taxonomy" id="1016849"/>
    <lineage>
        <taxon>Eukaryota</taxon>
        <taxon>Fungi</taxon>
        <taxon>Dikarya</taxon>
        <taxon>Ascomycota</taxon>
        <taxon>Pezizomycotina</taxon>
        <taxon>Eurotiomycetes</taxon>
        <taxon>Chaetothyriomycetidae</taxon>
        <taxon>Chaetothyriales</taxon>
        <taxon>Herpotrichiellaceae</taxon>
        <taxon>Exophiala</taxon>
    </lineage>
</organism>
<dbReference type="InterPro" id="IPR052935">
    <property type="entry name" value="Mg2+_PAP"/>
</dbReference>
<evidence type="ECO:0000313" key="4">
    <source>
        <dbReference type="EMBL" id="KIV83715.1"/>
    </source>
</evidence>
<sequence>MELLLLLLPVLFILRAHAIPTEVTREEKALITPAPTRTLAVVYGDHHALKRGVVSDITSDITSELDSYLSSIFSGLGTAIPSYVSNGLLPNLESLPTGSAVLSSVGVNSSDLAATPTQVLNIPGYGNWTNNGWNLRIHGNVFKQPNVSNATIDKLADGFLIGTSIANLTASEQDQTRNVTREIYVVQQGNQSVTMDILPGPEAGSSGQPGGGGGVTPPGGEQTITLPDLTTPEGDFDIFVPVSNTSLALTAGTGDIAPQRLNVYAQGTDTGNATSYLVSDQGFTIISDIDDILRVTKIYEPAQGILNTFARPFTPWLNMPDIYANWSTSIPNMHFHYLTTTPEEITRNYMDFIYATYPGGSFDTRPLNFSDVSATLSIRKFLLDKIFQTFPNRKFILVADTSNSDVMRDYPEMATDFPGQVQCIFLRNTSSTDSGDKFPYNTDGFKDLNQSSYMFFNVPDDLTNLDIVNGQCYNSSIPQNLTFGYQGLPFDINLGSGSSSNSSSKSAATRSSRVGSFIVLVAGVLAFNIV</sequence>
<feature type="chain" id="PRO_5002236046" description="Phosphatidate phosphatase APP1 catalytic domain-containing protein" evidence="2">
    <location>
        <begin position="19"/>
        <end position="530"/>
    </location>
</feature>
<feature type="domain" description="Phosphatidate phosphatase APP1 catalytic" evidence="3">
    <location>
        <begin position="283"/>
        <end position="428"/>
    </location>
</feature>